<feature type="compositionally biased region" description="Basic and acidic residues" evidence="1">
    <location>
        <begin position="335"/>
        <end position="345"/>
    </location>
</feature>
<proteinExistence type="predicted"/>
<dbReference type="EMBL" id="BQNB010015707">
    <property type="protein sequence ID" value="GJT43193.1"/>
    <property type="molecule type" value="Genomic_DNA"/>
</dbReference>
<name>A0ABQ5DW71_9ASTR</name>
<dbReference type="PANTHER" id="PTHR13275:SF4">
    <property type="entry name" value="VACUOLAR PROTEIN SORTING-ASSOCIATED PROTEIN 72 HOMOLOG"/>
    <property type="match status" value="1"/>
</dbReference>
<sequence length="1177" mass="133580">MNNKKHIIGLEQFSDILQICPKVGNKKFVDPPLEKEILIFLASLGHSGDIRKLTDVNVNKLHQPWRSFAAYPSNPRRNQVVRGYLASGIESYKEYYARASGTIPPKTKGSKKKANTETIPKLKPPTAPKEKKSGKGKQKTAELETISEADLTEAEQLKIITKRSRQETHSSHASGSGADEGTGVTPGVPDAPDYDSEDDISWKSSDDDQVDEQAQDDEDADKNDVNETTQDDEDDDDHDDDEKVQDDDEHDVDETVQEDDDEEQTESDDDGDDFVHPKLTTHDDEIIHEEDTDEDDSSISSSDEEDSDNEVEGTNVEGAKSDEEATYEEDQGNEAVKDTNTDLDGRDEVMTDVRIPQVQATQEIEDTHVTLTPVNPDGQQQSSSVSSGFVSNMLNPNQDTGVDDIFRQHTEATSLIDTSVTAIMEPSFTAQINRPPTPYPLDIQTQQPPIMTPATTTSSLLQNLPNFASLFGFDYRLKALEDNFSELRQTNQYAEALSSIPSTVDQYLANKMQEAVDVAVQLKYDRIREESTTANQQFLDSIDDGMKKIIKEQVKKEVSKIIPKVEKLVTDQLESEVLVRSSKEANTSHAVAANLSELELKKILIDKMEANNSINRSDIQRQLYKALVEAYEADKILLDTYGDTVTIKRPRDGADDDQEPSAGTDRGSKRRRSGKEPTSTSAPSETTTKTAGKTTSTGSKTHKKSASQSAPVEEAMQTTNVFEAPADQEFETGVQDEQAEEEVQHLPDWFQKPTRLPSPDHAWNKQNYFCEEVYKATTEKLDWINPEGRQYPHDLRQPLPLVPNSQGRRVIPFHHFINNDLEYLRGGVSSRKYSTSVTKTTAADYGHIKWIEDLVPNSMWSQTIVKYDKFALWGISHWGKKRRQFYAFATLRESARDVYSKRRIIAVTKVEIVEWHDYKHLDWITVRRDDDVLYKFKEGDFHRLRIQDIEDMLLLLVQGKVTNLSVEERIAFNVSLRMFTRRVVIQRRVEDLQLGVESYQKKLNLTKPDTYRSNLRRQDAYTPYSDPRGFIYENKDKKNRLMRIDELHKFSDGTLDDVRTALNDRLKGIRMEYLPQTFWSQRDKANARAMIQAIDKEDNEEFGEICRWTTIRGYKAVRLRFSDPMIQPEPEGSTQGYPLVSVEVLRFNTTAGNPVKKILLKLNLSDHRLFKDGGGGS</sequence>
<feature type="compositionally biased region" description="Low complexity" evidence="1">
    <location>
        <begin position="676"/>
        <end position="699"/>
    </location>
</feature>
<organism evidence="2 3">
    <name type="scientific">Tanacetum coccineum</name>
    <dbReference type="NCBI Taxonomy" id="301880"/>
    <lineage>
        <taxon>Eukaryota</taxon>
        <taxon>Viridiplantae</taxon>
        <taxon>Streptophyta</taxon>
        <taxon>Embryophyta</taxon>
        <taxon>Tracheophyta</taxon>
        <taxon>Spermatophyta</taxon>
        <taxon>Magnoliopsida</taxon>
        <taxon>eudicotyledons</taxon>
        <taxon>Gunneridae</taxon>
        <taxon>Pentapetalae</taxon>
        <taxon>asterids</taxon>
        <taxon>campanulids</taxon>
        <taxon>Asterales</taxon>
        <taxon>Asteraceae</taxon>
        <taxon>Asteroideae</taxon>
        <taxon>Anthemideae</taxon>
        <taxon>Anthemidinae</taxon>
        <taxon>Tanacetum</taxon>
    </lineage>
</organism>
<feature type="compositionally biased region" description="Acidic residues" evidence="1">
    <location>
        <begin position="207"/>
        <end position="221"/>
    </location>
</feature>
<reference evidence="2" key="1">
    <citation type="journal article" date="2022" name="Int. J. Mol. Sci.">
        <title>Draft Genome of Tanacetum Coccineum: Genomic Comparison of Closely Related Tanacetum-Family Plants.</title>
        <authorList>
            <person name="Yamashiro T."/>
            <person name="Shiraishi A."/>
            <person name="Nakayama K."/>
            <person name="Satake H."/>
        </authorList>
    </citation>
    <scope>NUCLEOTIDE SEQUENCE</scope>
</reference>
<feature type="compositionally biased region" description="Basic and acidic residues" evidence="1">
    <location>
        <begin position="273"/>
        <end position="285"/>
    </location>
</feature>
<feature type="region of interest" description="Disordered" evidence="1">
    <location>
        <begin position="646"/>
        <end position="715"/>
    </location>
</feature>
<protein>
    <submittedName>
        <fullName evidence="2">Uncharacterized protein</fullName>
    </submittedName>
</protein>
<feature type="region of interest" description="Disordered" evidence="1">
    <location>
        <begin position="101"/>
        <end position="345"/>
    </location>
</feature>
<feature type="compositionally biased region" description="Low complexity" evidence="1">
    <location>
        <begin position="378"/>
        <end position="391"/>
    </location>
</feature>
<feature type="compositionally biased region" description="Acidic residues" evidence="1">
    <location>
        <begin position="286"/>
        <end position="311"/>
    </location>
</feature>
<comment type="caution">
    <text evidence="2">The sequence shown here is derived from an EMBL/GenBank/DDBJ whole genome shotgun (WGS) entry which is preliminary data.</text>
</comment>
<accession>A0ABQ5DW71</accession>
<evidence type="ECO:0000313" key="3">
    <source>
        <dbReference type="Proteomes" id="UP001151760"/>
    </source>
</evidence>
<keyword evidence="3" id="KW-1185">Reference proteome</keyword>
<dbReference type="Proteomes" id="UP001151760">
    <property type="component" value="Unassembled WGS sequence"/>
</dbReference>
<reference evidence="2" key="2">
    <citation type="submission" date="2022-01" db="EMBL/GenBank/DDBJ databases">
        <authorList>
            <person name="Yamashiro T."/>
            <person name="Shiraishi A."/>
            <person name="Satake H."/>
            <person name="Nakayama K."/>
        </authorList>
    </citation>
    <scope>NUCLEOTIDE SEQUENCE</scope>
</reference>
<feature type="compositionally biased region" description="Acidic residues" evidence="1">
    <location>
        <begin position="229"/>
        <end position="272"/>
    </location>
</feature>
<evidence type="ECO:0000256" key="1">
    <source>
        <dbReference type="SAM" id="MobiDB-lite"/>
    </source>
</evidence>
<feature type="region of interest" description="Disordered" evidence="1">
    <location>
        <begin position="372"/>
        <end position="396"/>
    </location>
</feature>
<gene>
    <name evidence="2" type="ORF">Tco_0951908</name>
</gene>
<dbReference type="PANTHER" id="PTHR13275">
    <property type="entry name" value="YL-1 PROTEIN TRANSCRIPTION FACTOR-LIKE 1"/>
    <property type="match status" value="1"/>
</dbReference>
<evidence type="ECO:0000313" key="2">
    <source>
        <dbReference type="EMBL" id="GJT43193.1"/>
    </source>
</evidence>